<accession>A0AAV6FX03</accession>
<reference evidence="1 2" key="1">
    <citation type="submission" date="2020-10" db="EMBL/GenBank/DDBJ databases">
        <title>Chromosome-scale genome assembly of the Allis shad, Alosa alosa.</title>
        <authorList>
            <person name="Margot Z."/>
            <person name="Christophe K."/>
            <person name="Cabau C."/>
            <person name="Louis A."/>
            <person name="Berthelot C."/>
            <person name="Parey E."/>
            <person name="Roest Crollius H."/>
            <person name="Montfort J."/>
            <person name="Robinson-Rechavi M."/>
            <person name="Bucao C."/>
            <person name="Bouchez O."/>
            <person name="Gislard M."/>
            <person name="Lluch J."/>
            <person name="Milhes M."/>
            <person name="Lampietro C."/>
            <person name="Lopez Roques C."/>
            <person name="Donnadieu C."/>
            <person name="Braasch I."/>
            <person name="Desvignes T."/>
            <person name="Postlethwait J."/>
            <person name="Bobe J."/>
            <person name="Guiguen Y."/>
        </authorList>
    </citation>
    <scope>NUCLEOTIDE SEQUENCE [LARGE SCALE GENOMIC DNA]</scope>
    <source>
        <strain evidence="1">M-15738</strain>
        <tissue evidence="1">Blood</tissue>
    </source>
</reference>
<name>A0AAV6FX03_9TELE</name>
<proteinExistence type="predicted"/>
<evidence type="ECO:0008006" key="3">
    <source>
        <dbReference type="Google" id="ProtNLM"/>
    </source>
</evidence>
<feature type="non-terminal residue" evidence="1">
    <location>
        <position position="1"/>
    </location>
</feature>
<comment type="caution">
    <text evidence="1">The sequence shown here is derived from an EMBL/GenBank/DDBJ whole genome shotgun (WGS) entry which is preliminary data.</text>
</comment>
<organism evidence="1 2">
    <name type="scientific">Alosa alosa</name>
    <name type="common">allis shad</name>
    <dbReference type="NCBI Taxonomy" id="278164"/>
    <lineage>
        <taxon>Eukaryota</taxon>
        <taxon>Metazoa</taxon>
        <taxon>Chordata</taxon>
        <taxon>Craniata</taxon>
        <taxon>Vertebrata</taxon>
        <taxon>Euteleostomi</taxon>
        <taxon>Actinopterygii</taxon>
        <taxon>Neopterygii</taxon>
        <taxon>Teleostei</taxon>
        <taxon>Clupei</taxon>
        <taxon>Clupeiformes</taxon>
        <taxon>Clupeoidei</taxon>
        <taxon>Clupeidae</taxon>
        <taxon>Alosa</taxon>
    </lineage>
</organism>
<dbReference type="EMBL" id="JADWDJ010000017">
    <property type="protein sequence ID" value="KAG5267373.1"/>
    <property type="molecule type" value="Genomic_DNA"/>
</dbReference>
<protein>
    <recommendedName>
        <fullName evidence="3">Maturase K</fullName>
    </recommendedName>
</protein>
<dbReference type="Proteomes" id="UP000823561">
    <property type="component" value="Chromosome 17"/>
</dbReference>
<evidence type="ECO:0000313" key="1">
    <source>
        <dbReference type="EMBL" id="KAG5267373.1"/>
    </source>
</evidence>
<sequence>GKPSKRRENAPGLIHSLAGCNLRLDLCWGQEENSIDADHFVEMFFQLLWRPLSRLPISGLLETSTKRWTRLRHPKKHSSFRQYVRLMSLSPNECVCIDSFHQGCFQKEHFP</sequence>
<gene>
    <name evidence="1" type="ORF">AALO_G00221000</name>
</gene>
<dbReference type="AlphaFoldDB" id="A0AAV6FX03"/>
<keyword evidence="2" id="KW-1185">Reference proteome</keyword>
<evidence type="ECO:0000313" key="2">
    <source>
        <dbReference type="Proteomes" id="UP000823561"/>
    </source>
</evidence>